<name>A0A515D635_9BURK</name>
<evidence type="ECO:0000256" key="4">
    <source>
        <dbReference type="PIRNR" id="PIRNR004692"/>
    </source>
</evidence>
<dbReference type="PANTHER" id="PTHR42745:SF1">
    <property type="entry name" value="ARABINOSE 5-PHOSPHATE ISOMERASE KDSD"/>
    <property type="match status" value="1"/>
</dbReference>
<dbReference type="GO" id="GO:0019146">
    <property type="term" value="F:arabinose-5-phosphate isomerase activity"/>
    <property type="evidence" value="ECO:0007669"/>
    <property type="project" value="UniProtKB-ARBA"/>
</dbReference>
<dbReference type="Gene3D" id="3.10.580.10">
    <property type="entry name" value="CBS-domain"/>
    <property type="match status" value="1"/>
</dbReference>
<proteinExistence type="inferred from homology"/>
<evidence type="ECO:0000256" key="6">
    <source>
        <dbReference type="PIRSR" id="PIRSR004692-3"/>
    </source>
</evidence>
<dbReference type="KEGG" id="rhf:EUB48_00055"/>
<feature type="binding site" evidence="5">
    <location>
        <position position="78"/>
    </location>
    <ligand>
        <name>Zn(2+)</name>
        <dbReference type="ChEBI" id="CHEBI:29105"/>
    </ligand>
</feature>
<keyword evidence="5" id="KW-0862">Zinc</keyword>
<dbReference type="Proteomes" id="UP000316798">
    <property type="component" value="Chromosome"/>
</dbReference>
<dbReference type="InterPro" id="IPR001347">
    <property type="entry name" value="SIS_dom"/>
</dbReference>
<keyword evidence="3 7" id="KW-0129">CBS domain</keyword>
<evidence type="ECO:0000256" key="3">
    <source>
        <dbReference type="ARBA" id="ARBA00023122"/>
    </source>
</evidence>
<feature type="domain" description="CBS" evidence="8">
    <location>
        <begin position="206"/>
        <end position="264"/>
    </location>
</feature>
<feature type="site" description="Catalytically relevant" evidence="6">
    <location>
        <position position="189"/>
    </location>
</feature>
<reference evidence="10 11" key="1">
    <citation type="submission" date="2019-01" db="EMBL/GenBank/DDBJ databases">
        <title>Genomic insights into a novel species Rhodoferax sp.</title>
        <authorList>
            <person name="Jin L."/>
        </authorList>
    </citation>
    <scope>NUCLEOTIDE SEQUENCE [LARGE SCALE GENOMIC DNA]</scope>
    <source>
        <strain evidence="10 11">CHu59-6-5</strain>
    </source>
</reference>
<dbReference type="GO" id="GO:1901135">
    <property type="term" value="P:carbohydrate derivative metabolic process"/>
    <property type="evidence" value="ECO:0007669"/>
    <property type="project" value="InterPro"/>
</dbReference>
<dbReference type="SUPFAM" id="SSF53697">
    <property type="entry name" value="SIS domain"/>
    <property type="match status" value="1"/>
</dbReference>
<dbReference type="EMBL" id="CP035503">
    <property type="protein sequence ID" value="QDL35857.1"/>
    <property type="molecule type" value="Genomic_DNA"/>
</dbReference>
<accession>A0A515D635</accession>
<dbReference type="GO" id="GO:0005975">
    <property type="term" value="P:carbohydrate metabolic process"/>
    <property type="evidence" value="ECO:0007669"/>
    <property type="project" value="InterPro"/>
</dbReference>
<evidence type="ECO:0000259" key="8">
    <source>
        <dbReference type="PROSITE" id="PS51371"/>
    </source>
</evidence>
<keyword evidence="5" id="KW-0479">Metal-binding</keyword>
<keyword evidence="2" id="KW-0677">Repeat</keyword>
<keyword evidence="10" id="KW-0413">Isomerase</keyword>
<dbReference type="InterPro" id="IPR050986">
    <property type="entry name" value="GutQ/KpsF_isomerases"/>
</dbReference>
<dbReference type="PROSITE" id="PS51464">
    <property type="entry name" value="SIS"/>
    <property type="match status" value="1"/>
</dbReference>
<evidence type="ECO:0000256" key="2">
    <source>
        <dbReference type="ARBA" id="ARBA00022737"/>
    </source>
</evidence>
<dbReference type="PIRSF" id="PIRSF004692">
    <property type="entry name" value="KdsD_KpsF"/>
    <property type="match status" value="1"/>
</dbReference>
<evidence type="ECO:0000256" key="5">
    <source>
        <dbReference type="PIRSR" id="PIRSR004692-2"/>
    </source>
</evidence>
<dbReference type="FunFam" id="3.40.50.10490:FF:000011">
    <property type="entry name" value="Arabinose 5-phosphate isomerase"/>
    <property type="match status" value="1"/>
</dbReference>
<comment type="similarity">
    <text evidence="1 4">Belongs to the SIS family. GutQ/KpsF subfamily.</text>
</comment>
<feature type="domain" description="CBS" evidence="8">
    <location>
        <begin position="273"/>
        <end position="325"/>
    </location>
</feature>
<sequence length="325" mass="34480">MTFDTEQVIRLARETFDIEAAAVLGLKTRVNGSFARAVHRMLEVRGRVVVMGMGKSGHVGRKIAATLASTGTAAMFVHPAEARHGDLGMIKAIDLVLAISYSGESEELISILPVLKRLGVPLVAITGGLQSTLAQHADETLDCGVEKEACPLNLAPTASTTAQLALGDALAVALLDARGFRAEDFARSHPGGALGRKLLTHVSDVMRTGDAVPRVGLHTTFSDLMREMSAKGLGASAVVDGEDRVLGIFTDGDLRRLIEKGVDLRTAAARDVMHPAPRTIRGDALAVDAVELMEQHRITSVLVVDAQDRLCGALNSNDLMRAKVI</sequence>
<feature type="site" description="Catalytically relevant" evidence="6">
    <location>
        <position position="55"/>
    </location>
</feature>
<dbReference type="Pfam" id="PF01380">
    <property type="entry name" value="SIS"/>
    <property type="match status" value="1"/>
</dbReference>
<evidence type="ECO:0000313" key="11">
    <source>
        <dbReference type="Proteomes" id="UP000316798"/>
    </source>
</evidence>
<gene>
    <name evidence="10" type="ORF">EUB48_00055</name>
</gene>
<dbReference type="GO" id="GO:0046872">
    <property type="term" value="F:metal ion binding"/>
    <property type="evidence" value="ECO:0007669"/>
    <property type="project" value="UniProtKB-KW"/>
</dbReference>
<dbReference type="GO" id="GO:0097367">
    <property type="term" value="F:carbohydrate derivative binding"/>
    <property type="evidence" value="ECO:0007669"/>
    <property type="project" value="InterPro"/>
</dbReference>
<dbReference type="NCBIfam" id="TIGR00393">
    <property type="entry name" value="kpsF"/>
    <property type="match status" value="1"/>
</dbReference>
<dbReference type="SMART" id="SM00116">
    <property type="entry name" value="CBS"/>
    <property type="match status" value="2"/>
</dbReference>
<dbReference type="OrthoDB" id="9762536at2"/>
<feature type="domain" description="SIS" evidence="9">
    <location>
        <begin position="37"/>
        <end position="180"/>
    </location>
</feature>
<dbReference type="CDD" id="cd04604">
    <property type="entry name" value="CBS_pair_SIS_assoc"/>
    <property type="match status" value="1"/>
</dbReference>
<keyword evidence="11" id="KW-1185">Reference proteome</keyword>
<dbReference type="Gene3D" id="3.40.50.10490">
    <property type="entry name" value="Glucose-6-phosphate isomerase like protein, domain 1"/>
    <property type="match status" value="1"/>
</dbReference>
<feature type="site" description="Catalytically relevant" evidence="6">
    <location>
        <position position="107"/>
    </location>
</feature>
<evidence type="ECO:0000256" key="1">
    <source>
        <dbReference type="ARBA" id="ARBA00008165"/>
    </source>
</evidence>
<protein>
    <submittedName>
        <fullName evidence="10">KpsF/GutQ family sugar-phosphate isomerase</fullName>
    </submittedName>
</protein>
<organism evidence="10 11">
    <name type="scientific">Rhodoferax sediminis</name>
    <dbReference type="NCBI Taxonomy" id="2509614"/>
    <lineage>
        <taxon>Bacteria</taxon>
        <taxon>Pseudomonadati</taxon>
        <taxon>Pseudomonadota</taxon>
        <taxon>Betaproteobacteria</taxon>
        <taxon>Burkholderiales</taxon>
        <taxon>Comamonadaceae</taxon>
        <taxon>Rhodoferax</taxon>
    </lineage>
</organism>
<dbReference type="InterPro" id="IPR000644">
    <property type="entry name" value="CBS_dom"/>
</dbReference>
<feature type="site" description="Catalytically relevant" evidence="6">
    <location>
        <position position="148"/>
    </location>
</feature>
<dbReference type="CDD" id="cd05014">
    <property type="entry name" value="SIS_Kpsf"/>
    <property type="match status" value="1"/>
</dbReference>
<dbReference type="InterPro" id="IPR035474">
    <property type="entry name" value="SIS_Kpsf"/>
</dbReference>
<dbReference type="PROSITE" id="PS51371">
    <property type="entry name" value="CBS"/>
    <property type="match status" value="2"/>
</dbReference>
<dbReference type="AlphaFoldDB" id="A0A515D635"/>
<evidence type="ECO:0000259" key="9">
    <source>
        <dbReference type="PROSITE" id="PS51464"/>
    </source>
</evidence>
<dbReference type="Pfam" id="PF00571">
    <property type="entry name" value="CBS"/>
    <property type="match status" value="2"/>
</dbReference>
<dbReference type="PANTHER" id="PTHR42745">
    <property type="match status" value="1"/>
</dbReference>
<dbReference type="InterPro" id="IPR046348">
    <property type="entry name" value="SIS_dom_sf"/>
</dbReference>
<evidence type="ECO:0000313" key="10">
    <source>
        <dbReference type="EMBL" id="QDL35857.1"/>
    </source>
</evidence>
<evidence type="ECO:0000256" key="7">
    <source>
        <dbReference type="PROSITE-ProRule" id="PRU00703"/>
    </source>
</evidence>
<dbReference type="RefSeq" id="WP_142816960.1">
    <property type="nucleotide sequence ID" value="NZ_CP035503.1"/>
</dbReference>
<dbReference type="InterPro" id="IPR046342">
    <property type="entry name" value="CBS_dom_sf"/>
</dbReference>
<dbReference type="InterPro" id="IPR004800">
    <property type="entry name" value="KdsD/KpsF-type"/>
</dbReference>